<proteinExistence type="predicted"/>
<sequence>MSKKRFSISNKLIIIFGLLIAAASLIEGTLALRIARQAVIEKIETQLIDKALDEAEIIDAKIAAFFSIFRRPIPHTDTI</sequence>
<dbReference type="EMBL" id="ACYH01000011">
    <property type="protein sequence ID" value="EEV21416.1"/>
    <property type="molecule type" value="Genomic_DNA"/>
</dbReference>
<evidence type="ECO:0000313" key="2">
    <source>
        <dbReference type="Proteomes" id="UP000004509"/>
    </source>
</evidence>
<evidence type="ECO:0000313" key="1">
    <source>
        <dbReference type="EMBL" id="EEV21416.1"/>
    </source>
</evidence>
<dbReference type="STRING" id="596324.TREVI0001_0614"/>
<name>C8PMJ9_9SPIR</name>
<comment type="caution">
    <text evidence="1">The sequence shown here is derived from an EMBL/GenBank/DDBJ whole genome shotgun (WGS) entry which is preliminary data.</text>
</comment>
<protein>
    <submittedName>
        <fullName evidence="1">Methyl-accepting chemotaxis protein</fullName>
    </submittedName>
</protein>
<organism evidence="1 2">
    <name type="scientific">Treponema vincentii ATCC 35580</name>
    <dbReference type="NCBI Taxonomy" id="596324"/>
    <lineage>
        <taxon>Bacteria</taxon>
        <taxon>Pseudomonadati</taxon>
        <taxon>Spirochaetota</taxon>
        <taxon>Spirochaetia</taxon>
        <taxon>Spirochaetales</taxon>
        <taxon>Treponemataceae</taxon>
        <taxon>Treponema</taxon>
    </lineage>
</organism>
<dbReference type="AlphaFoldDB" id="C8PMJ9"/>
<accession>C8PMJ9</accession>
<gene>
    <name evidence="1" type="ORF">TREVI0001_0614</name>
</gene>
<dbReference type="Proteomes" id="UP000004509">
    <property type="component" value="Unassembled WGS sequence"/>
</dbReference>
<reference evidence="1 2" key="1">
    <citation type="submission" date="2009-07" db="EMBL/GenBank/DDBJ databases">
        <authorList>
            <person name="Madupu R."/>
            <person name="Sebastian Y."/>
            <person name="Durkin A.S."/>
            <person name="Torralba M."/>
            <person name="Methe B."/>
            <person name="Sutton G.G."/>
            <person name="Strausberg R.L."/>
            <person name="Nelson K.E."/>
        </authorList>
    </citation>
    <scope>NUCLEOTIDE SEQUENCE [LARGE SCALE GENOMIC DNA]</scope>
    <source>
        <strain evidence="1 2">ATCC 35580</strain>
    </source>
</reference>